<dbReference type="InterPro" id="IPR029058">
    <property type="entry name" value="AB_hydrolase_fold"/>
</dbReference>
<dbReference type="PANTHER" id="PTHR43689">
    <property type="entry name" value="HYDROLASE"/>
    <property type="match status" value="1"/>
</dbReference>
<dbReference type="GO" id="GO:0009941">
    <property type="term" value="C:chloroplast envelope"/>
    <property type="evidence" value="ECO:0007669"/>
    <property type="project" value="TreeGrafter"/>
</dbReference>
<sequence length="488" mass="53014">MGSSAGVGVLPPDFSLLKNCSKVSSFRGGNTTISLSFPSRFGSDAKNHTILKSFPVASAASVSGSGGAQYSGSEQLLDVQTKQKRRGIAGVEEDELENPKLLADPDSCFCEFRGVEIHHKVYDAQSQVRETEALSSQTKNVGYPMILLHGFGASVFSFSRVMKPLAEATGSKVLAFDRPAFGLTSRVSAFGHLSSENGESKPLNPYSMAFAVLATLYFIDFLAAEKAILVGHSAGCLVAVDSYFESPQRVAAIILIAPAIFAPRAIEKVAKGHQSGEDNQTEEDASNSVNQGNPFIQFFKTLSKFTKFISDAVMRLVKGMAGMLNSLYKKFLLAILRSAFAATLVRMVIDKFGVAGVKNAWYDSKQVTEHVIQGYTKPLRIKGWDKALLEYTAAMLTDTSSKSKPPLSKRLCEISCPVLIVTGDTDRIVPSWNAKRLSQAIPGSYLEVIKHCGHLPHEEKFHEFVSIVKKFLQTALGDSQEQHIQAVV</sequence>
<evidence type="ECO:0000259" key="1">
    <source>
        <dbReference type="Pfam" id="PF00561"/>
    </source>
</evidence>
<dbReference type="InterPro" id="IPR000073">
    <property type="entry name" value="AB_hydrolase_1"/>
</dbReference>
<protein>
    <recommendedName>
        <fullName evidence="1">AB hydrolase-1 domain-containing protein</fullName>
    </recommendedName>
</protein>
<dbReference type="STRING" id="3750.A0A498JLK9"/>
<dbReference type="Proteomes" id="UP000290289">
    <property type="component" value="Chromosome 7"/>
</dbReference>
<gene>
    <name evidence="2" type="ORF">DVH24_024468</name>
</gene>
<name>A0A498JLK9_MALDO</name>
<organism evidence="2 3">
    <name type="scientific">Malus domestica</name>
    <name type="common">Apple</name>
    <name type="synonym">Pyrus malus</name>
    <dbReference type="NCBI Taxonomy" id="3750"/>
    <lineage>
        <taxon>Eukaryota</taxon>
        <taxon>Viridiplantae</taxon>
        <taxon>Streptophyta</taxon>
        <taxon>Embryophyta</taxon>
        <taxon>Tracheophyta</taxon>
        <taxon>Spermatophyta</taxon>
        <taxon>Magnoliopsida</taxon>
        <taxon>eudicotyledons</taxon>
        <taxon>Gunneridae</taxon>
        <taxon>Pentapetalae</taxon>
        <taxon>rosids</taxon>
        <taxon>fabids</taxon>
        <taxon>Rosales</taxon>
        <taxon>Rosaceae</taxon>
        <taxon>Amygdaloideae</taxon>
        <taxon>Maleae</taxon>
        <taxon>Malus</taxon>
    </lineage>
</organism>
<evidence type="ECO:0000313" key="2">
    <source>
        <dbReference type="EMBL" id="RXH94784.1"/>
    </source>
</evidence>
<proteinExistence type="predicted"/>
<dbReference type="PANTHER" id="PTHR43689:SF1">
    <property type="entry name" value="ALPHA_BETA-HYDROLASES SUPERFAMILY PROTEIN"/>
    <property type="match status" value="1"/>
</dbReference>
<comment type="caution">
    <text evidence="2">The sequence shown here is derived from an EMBL/GenBank/DDBJ whole genome shotgun (WGS) entry which is preliminary data.</text>
</comment>
<accession>A0A498JLK9</accession>
<dbReference type="AlphaFoldDB" id="A0A498JLK9"/>
<dbReference type="SUPFAM" id="SSF53474">
    <property type="entry name" value="alpha/beta-Hydrolases"/>
    <property type="match status" value="1"/>
</dbReference>
<reference evidence="2 3" key="1">
    <citation type="submission" date="2018-10" db="EMBL/GenBank/DDBJ databases">
        <title>A high-quality apple genome assembly.</title>
        <authorList>
            <person name="Hu J."/>
        </authorList>
    </citation>
    <scope>NUCLEOTIDE SEQUENCE [LARGE SCALE GENOMIC DNA]</scope>
    <source>
        <strain evidence="3">cv. HFTH1</strain>
        <tissue evidence="2">Young leaf</tissue>
    </source>
</reference>
<dbReference type="Gene3D" id="3.40.50.1820">
    <property type="entry name" value="alpha/beta hydrolase"/>
    <property type="match status" value="1"/>
</dbReference>
<dbReference type="Pfam" id="PF00561">
    <property type="entry name" value="Abhydrolase_1"/>
    <property type="match status" value="1"/>
</dbReference>
<keyword evidence="3" id="KW-1185">Reference proteome</keyword>
<feature type="domain" description="AB hydrolase-1" evidence="1">
    <location>
        <begin position="143"/>
        <end position="460"/>
    </location>
</feature>
<evidence type="ECO:0000313" key="3">
    <source>
        <dbReference type="Proteomes" id="UP000290289"/>
    </source>
</evidence>
<dbReference type="EMBL" id="RDQH01000333">
    <property type="protein sequence ID" value="RXH94784.1"/>
    <property type="molecule type" value="Genomic_DNA"/>
</dbReference>